<name>A0A0G0JWH8_9BACT</name>
<dbReference type="AlphaFoldDB" id="A0A0G0JWH8"/>
<reference evidence="1 2" key="1">
    <citation type="journal article" date="2015" name="Nature">
        <title>rRNA introns, odd ribosomes, and small enigmatic genomes across a large radiation of phyla.</title>
        <authorList>
            <person name="Brown C.T."/>
            <person name="Hug L.A."/>
            <person name="Thomas B.C."/>
            <person name="Sharon I."/>
            <person name="Castelle C.J."/>
            <person name="Singh A."/>
            <person name="Wilkins M.J."/>
            <person name="Williams K.H."/>
            <person name="Banfield J.F."/>
        </authorList>
    </citation>
    <scope>NUCLEOTIDE SEQUENCE [LARGE SCALE GENOMIC DNA]</scope>
</reference>
<protein>
    <submittedName>
        <fullName evidence="1">Uncharacterized protein</fullName>
    </submittedName>
</protein>
<gene>
    <name evidence="1" type="ORF">US86_C0001G0422</name>
</gene>
<accession>A0A0G0JWH8</accession>
<organism evidence="1 2">
    <name type="scientific">Candidatus Daviesbacteria bacterium GW2011_GWA2_38_24</name>
    <dbReference type="NCBI Taxonomy" id="1618422"/>
    <lineage>
        <taxon>Bacteria</taxon>
        <taxon>Candidatus Daviesiibacteriota</taxon>
    </lineage>
</organism>
<evidence type="ECO:0000313" key="1">
    <source>
        <dbReference type="EMBL" id="KKQ67495.1"/>
    </source>
</evidence>
<sequence length="61" mass="6848">MTKTWVIFLSLTLLVTVAWVSSAIYYAKPNKPVSAEVQAALEPLNPEFDIPTLKEIESKVR</sequence>
<comment type="caution">
    <text evidence="1">The sequence shown here is derived from an EMBL/GenBank/DDBJ whole genome shotgun (WGS) entry which is preliminary data.</text>
</comment>
<dbReference type="EMBL" id="LBUP01000001">
    <property type="protein sequence ID" value="KKQ67495.1"/>
    <property type="molecule type" value="Genomic_DNA"/>
</dbReference>
<dbReference type="Proteomes" id="UP000034235">
    <property type="component" value="Unassembled WGS sequence"/>
</dbReference>
<evidence type="ECO:0000313" key="2">
    <source>
        <dbReference type="Proteomes" id="UP000034235"/>
    </source>
</evidence>
<proteinExistence type="predicted"/>